<feature type="compositionally biased region" description="Polar residues" evidence="2">
    <location>
        <begin position="502"/>
        <end position="513"/>
    </location>
</feature>
<feature type="coiled-coil region" evidence="1">
    <location>
        <begin position="290"/>
        <end position="325"/>
    </location>
</feature>
<keyword evidence="3" id="KW-1133">Transmembrane helix</keyword>
<dbReference type="PANTHER" id="PTHR46191">
    <property type="match status" value="1"/>
</dbReference>
<proteinExistence type="predicted"/>
<feature type="compositionally biased region" description="Polar residues" evidence="2">
    <location>
        <begin position="462"/>
        <end position="471"/>
    </location>
</feature>
<evidence type="ECO:0000313" key="4">
    <source>
        <dbReference type="EnsemblMetazoa" id="PPA25512.1"/>
    </source>
</evidence>
<reference evidence="4" key="2">
    <citation type="submission" date="2022-06" db="UniProtKB">
        <authorList>
            <consortium name="EnsemblMetazoa"/>
        </authorList>
    </citation>
    <scope>IDENTIFICATION</scope>
    <source>
        <strain evidence="4">PS312</strain>
    </source>
</reference>
<dbReference type="OrthoDB" id="5814630at2759"/>
<keyword evidence="5" id="KW-1185">Reference proteome</keyword>
<dbReference type="Proteomes" id="UP000005239">
    <property type="component" value="Unassembled WGS sequence"/>
</dbReference>
<feature type="compositionally biased region" description="Low complexity" evidence="2">
    <location>
        <begin position="407"/>
        <end position="427"/>
    </location>
</feature>
<sequence length="717" mass="80922">MNGNQIEEEEESLVPKKGSRITNGHKSSTAAASSGRRPARTKRPLLDAITHSITQTCHNLHSEWGVLWKNLSSKDQMRFKWPLNTPLEVHELVGAERFDSSNPKYFIPLFWKLKSVPATPSWAFIVCIIECIFGLFCFSLNILHFSIFLPPYPEKAVPLFILFVTLFQLSIFFAFKVLFVISIIERRARLLHLQLIFQYTTCVFLLLDASFALSADFGGFDEQILYADRNPILIRIVAFASLVFFVLQIFLRMATVQVFNFMNDSRIFRTALYNCSWRYRKKIFFSYCSIQHEEMKIEKEKKMIEEELNRVKRTTEERFRDIQQKNNITQIAIQIDGEDEEEPIAIPSVRHQVDLMDYLPLMPDRRSQNPSFPSPMNTTFSPRNSRKRNHRRRVISTNSKSPLVRFSASKAPKSSTSSSLTNQSVHSPSPSLEGMGSPSTATSPTIIISPSPSRLSFSPSIHQPSPHSFTGQVGKRRSIMHRDLSPSSSRRQSASHHSQSPNGSRRPSFSQYSPPRRGSVTAGLEIDCGSITGRKSSPSPRKRTVSGPSDYVPVRKDTLGGFALFRSPGGIPVSVTVCDETVQVHPVSLQESGLVERDSIHPLEMGNHRGRDLTPSPTTSRKRRMSLSLSPTISPARRFLSPGVPLLGNYDGLEEPFTMPDLDILLDEPPTYRNHLDTVPTSTVFPNGPPYKLSRTIQVVEAHQSISQRPPHLPPHS</sequence>
<feature type="region of interest" description="Disordered" evidence="2">
    <location>
        <begin position="1"/>
        <end position="40"/>
    </location>
</feature>
<accession>A0A8R1UFH9</accession>
<evidence type="ECO:0000256" key="1">
    <source>
        <dbReference type="SAM" id="Coils"/>
    </source>
</evidence>
<keyword evidence="1" id="KW-0175">Coiled coil</keyword>
<name>A0A8R1UFH9_PRIPA</name>
<dbReference type="PANTHER" id="PTHR46191:SF2">
    <property type="entry name" value="HALOACID DEHALOGENASE-LIKE HYDROLASE DOMAIN-CONTAINING PROTEIN 3"/>
    <property type="match status" value="1"/>
</dbReference>
<evidence type="ECO:0000256" key="3">
    <source>
        <dbReference type="SAM" id="Phobius"/>
    </source>
</evidence>
<protein>
    <submittedName>
        <fullName evidence="4">Uncharacterized protein</fullName>
    </submittedName>
</protein>
<feature type="compositionally biased region" description="Basic residues" evidence="2">
    <location>
        <begin position="384"/>
        <end position="394"/>
    </location>
</feature>
<evidence type="ECO:0000256" key="2">
    <source>
        <dbReference type="SAM" id="MobiDB-lite"/>
    </source>
</evidence>
<feature type="transmembrane region" description="Helical" evidence="3">
    <location>
        <begin position="159"/>
        <end position="184"/>
    </location>
</feature>
<gene>
    <name evidence="4" type="primary">WBGene00115066</name>
</gene>
<feature type="compositionally biased region" description="Polar residues" evidence="2">
    <location>
        <begin position="20"/>
        <end position="32"/>
    </location>
</feature>
<reference evidence="5" key="1">
    <citation type="journal article" date="2008" name="Nat. Genet.">
        <title>The Pristionchus pacificus genome provides a unique perspective on nematode lifestyle and parasitism.</title>
        <authorList>
            <person name="Dieterich C."/>
            <person name="Clifton S.W."/>
            <person name="Schuster L.N."/>
            <person name="Chinwalla A."/>
            <person name="Delehaunty K."/>
            <person name="Dinkelacker I."/>
            <person name="Fulton L."/>
            <person name="Fulton R."/>
            <person name="Godfrey J."/>
            <person name="Minx P."/>
            <person name="Mitreva M."/>
            <person name="Roeseler W."/>
            <person name="Tian H."/>
            <person name="Witte H."/>
            <person name="Yang S.P."/>
            <person name="Wilson R.K."/>
            <person name="Sommer R.J."/>
        </authorList>
    </citation>
    <scope>NUCLEOTIDE SEQUENCE [LARGE SCALE GENOMIC DNA]</scope>
    <source>
        <strain evidence="5">PS312</strain>
    </source>
</reference>
<feature type="compositionally biased region" description="Acidic residues" evidence="2">
    <location>
        <begin position="1"/>
        <end position="12"/>
    </location>
</feature>
<feature type="compositionally biased region" description="Low complexity" evidence="2">
    <location>
        <begin position="485"/>
        <end position="501"/>
    </location>
</feature>
<feature type="compositionally biased region" description="Low complexity" evidence="2">
    <location>
        <begin position="437"/>
        <end position="461"/>
    </location>
</feature>
<dbReference type="AlphaFoldDB" id="A0A8R1UFH9"/>
<feature type="region of interest" description="Disordered" evidence="2">
    <location>
        <begin position="361"/>
        <end position="552"/>
    </location>
</feature>
<feature type="transmembrane region" description="Helical" evidence="3">
    <location>
        <begin position="232"/>
        <end position="251"/>
    </location>
</feature>
<feature type="region of interest" description="Disordered" evidence="2">
    <location>
        <begin position="604"/>
        <end position="628"/>
    </location>
</feature>
<keyword evidence="3" id="KW-0472">Membrane</keyword>
<keyword evidence="3" id="KW-0812">Transmembrane</keyword>
<organism evidence="4 5">
    <name type="scientific">Pristionchus pacificus</name>
    <name type="common">Parasitic nematode worm</name>
    <dbReference type="NCBI Taxonomy" id="54126"/>
    <lineage>
        <taxon>Eukaryota</taxon>
        <taxon>Metazoa</taxon>
        <taxon>Ecdysozoa</taxon>
        <taxon>Nematoda</taxon>
        <taxon>Chromadorea</taxon>
        <taxon>Rhabditida</taxon>
        <taxon>Rhabditina</taxon>
        <taxon>Diplogasteromorpha</taxon>
        <taxon>Diplogasteroidea</taxon>
        <taxon>Neodiplogasteridae</taxon>
        <taxon>Pristionchus</taxon>
    </lineage>
</organism>
<evidence type="ECO:0000313" key="5">
    <source>
        <dbReference type="Proteomes" id="UP000005239"/>
    </source>
</evidence>
<feature type="compositionally biased region" description="Polar residues" evidence="2">
    <location>
        <begin position="368"/>
        <end position="382"/>
    </location>
</feature>
<dbReference type="GO" id="GO:0005634">
    <property type="term" value="C:nucleus"/>
    <property type="evidence" value="ECO:0000318"/>
    <property type="project" value="GO_Central"/>
</dbReference>
<dbReference type="InterPro" id="IPR051828">
    <property type="entry name" value="HAD-like_hydrolase_domain"/>
</dbReference>
<dbReference type="EnsemblMetazoa" id="PPA25512.1">
    <property type="protein sequence ID" value="PPA25512.1"/>
    <property type="gene ID" value="WBGene00115066"/>
</dbReference>
<feature type="transmembrane region" description="Helical" evidence="3">
    <location>
        <begin position="122"/>
        <end position="147"/>
    </location>
</feature>